<dbReference type="Proteomes" id="UP001596037">
    <property type="component" value="Unassembled WGS sequence"/>
</dbReference>
<feature type="chain" id="PRO_5046478358" description="DUF3298 domain-containing protein" evidence="1">
    <location>
        <begin position="30"/>
        <end position="314"/>
    </location>
</feature>
<evidence type="ECO:0000313" key="3">
    <source>
        <dbReference type="Proteomes" id="UP001596037"/>
    </source>
</evidence>
<comment type="caution">
    <text evidence="2">The sequence shown here is derived from an EMBL/GenBank/DDBJ whole genome shotgun (WGS) entry which is preliminary data.</text>
</comment>
<dbReference type="RefSeq" id="WP_376849734.1">
    <property type="nucleotide sequence ID" value="NZ_JBHSMF010000006.1"/>
</dbReference>
<feature type="signal peptide" evidence="1">
    <location>
        <begin position="1"/>
        <end position="29"/>
    </location>
</feature>
<sequence>MRRIECGKLLRIARVLFGAAAVVSLTACASFEFTKAAPAHTQAVTLKSSGEEISGWNDLPIGVYRVPDSHVVITGHQKGQGAALLFGLVGVAVAHAANASAGATAVQDVESKLRIKLDAPMEKAMAEVAAAPEYSKHLTRAAGKGNAQMELTPALILTFVNDTLVRPYVILRANMKANGANPAWSTRYIASPGQARPLVGPGGWLEGDGSRLRAAVDTNMRLAMRAMASDLAKPAARDDKAMTMVQANFPFVKPRFQTLGYRLSEDDNYLTFVPKLGDVMVFAGVNVFEKSAITFRPAQKDDAVFKVLEEPVAK</sequence>
<keyword evidence="3" id="KW-1185">Reference proteome</keyword>
<accession>A0ABW0NDK9</accession>
<protein>
    <recommendedName>
        <fullName evidence="4">DUF3298 domain-containing protein</fullName>
    </recommendedName>
</protein>
<name>A0ABW0NDK9_9BURK</name>
<proteinExistence type="predicted"/>
<evidence type="ECO:0008006" key="4">
    <source>
        <dbReference type="Google" id="ProtNLM"/>
    </source>
</evidence>
<dbReference type="PROSITE" id="PS51257">
    <property type="entry name" value="PROKAR_LIPOPROTEIN"/>
    <property type="match status" value="1"/>
</dbReference>
<evidence type="ECO:0000256" key="1">
    <source>
        <dbReference type="SAM" id="SignalP"/>
    </source>
</evidence>
<organism evidence="2 3">
    <name type="scientific">Caenimonas terrae</name>
    <dbReference type="NCBI Taxonomy" id="696074"/>
    <lineage>
        <taxon>Bacteria</taxon>
        <taxon>Pseudomonadati</taxon>
        <taxon>Pseudomonadota</taxon>
        <taxon>Betaproteobacteria</taxon>
        <taxon>Burkholderiales</taxon>
        <taxon>Comamonadaceae</taxon>
        <taxon>Caenimonas</taxon>
    </lineage>
</organism>
<keyword evidence="1" id="KW-0732">Signal</keyword>
<dbReference type="EMBL" id="JBHSMF010000006">
    <property type="protein sequence ID" value="MFC5497653.1"/>
    <property type="molecule type" value="Genomic_DNA"/>
</dbReference>
<reference evidence="3" key="1">
    <citation type="journal article" date="2019" name="Int. J. Syst. Evol. Microbiol.">
        <title>The Global Catalogue of Microorganisms (GCM) 10K type strain sequencing project: providing services to taxonomists for standard genome sequencing and annotation.</title>
        <authorList>
            <consortium name="The Broad Institute Genomics Platform"/>
            <consortium name="The Broad Institute Genome Sequencing Center for Infectious Disease"/>
            <person name="Wu L."/>
            <person name="Ma J."/>
        </authorList>
    </citation>
    <scope>NUCLEOTIDE SEQUENCE [LARGE SCALE GENOMIC DNA]</scope>
    <source>
        <strain evidence="3">CCUG 57401</strain>
    </source>
</reference>
<evidence type="ECO:0000313" key="2">
    <source>
        <dbReference type="EMBL" id="MFC5497653.1"/>
    </source>
</evidence>
<gene>
    <name evidence="2" type="ORF">ACFPOE_08920</name>
</gene>